<dbReference type="HOGENOM" id="CLU_2750683_0_0_9"/>
<dbReference type="Proteomes" id="UP000000818">
    <property type="component" value="Chromosome"/>
</dbReference>
<sequence length="70" mass="8318">MWDSLKKSYRHLKNILGFVTDKRNYENIKKLLKNYKILSDISNIIVSVLVFLSGISFNNFQGFILVYFIR</sequence>
<dbReference type="RefSeq" id="WP_011010527.1">
    <property type="nucleotide sequence ID" value="NC_003366.1"/>
</dbReference>
<organism evidence="2 3">
    <name type="scientific">Clostridium perfringens (strain 13 / Type A)</name>
    <dbReference type="NCBI Taxonomy" id="195102"/>
    <lineage>
        <taxon>Bacteria</taxon>
        <taxon>Bacillati</taxon>
        <taxon>Bacillota</taxon>
        <taxon>Clostridia</taxon>
        <taxon>Eubacteriales</taxon>
        <taxon>Clostridiaceae</taxon>
        <taxon>Clostridium</taxon>
    </lineage>
</organism>
<keyword evidence="1" id="KW-0812">Transmembrane</keyword>
<name>Q8XK09_CLOPE</name>
<dbReference type="STRING" id="195102.gene:10490858"/>
<evidence type="ECO:0000313" key="3">
    <source>
        <dbReference type="Proteomes" id="UP000000818"/>
    </source>
</evidence>
<evidence type="ECO:0000256" key="1">
    <source>
        <dbReference type="SAM" id="Phobius"/>
    </source>
</evidence>
<protein>
    <submittedName>
        <fullName evidence="2">Uncharacterized protein</fullName>
    </submittedName>
</protein>
<keyword evidence="1" id="KW-0472">Membrane</keyword>
<reference evidence="2 3" key="1">
    <citation type="journal article" date="2002" name="Proc. Natl. Acad. Sci. U.S.A.">
        <title>Complete genome sequence of Clostridium perfringens, an anaerobic flesh-eater.</title>
        <authorList>
            <person name="Shimizu T."/>
            <person name="Ohtani K."/>
            <person name="Hirakawa H."/>
            <person name="Ohshima K."/>
            <person name="Yamashita A."/>
            <person name="Shiba T."/>
            <person name="Ogasawara N."/>
            <person name="Hattori M."/>
            <person name="Kuhara S."/>
            <person name="Hayashi H."/>
        </authorList>
    </citation>
    <scope>NUCLEOTIDE SEQUENCE [LARGE SCALE GENOMIC DNA]</scope>
    <source>
        <strain evidence="3">13 / Type A</strain>
    </source>
</reference>
<keyword evidence="1" id="KW-1133">Transmembrane helix</keyword>
<evidence type="ECO:0000313" key="2">
    <source>
        <dbReference type="EMBL" id="BAB81300.1"/>
    </source>
</evidence>
<accession>Q8XK09</accession>
<proteinExistence type="predicted"/>
<feature type="transmembrane region" description="Helical" evidence="1">
    <location>
        <begin position="44"/>
        <end position="69"/>
    </location>
</feature>
<dbReference type="KEGG" id="cpe:CPE1594"/>
<dbReference type="AlphaFoldDB" id="Q8XK09"/>
<gene>
    <name evidence="2" type="ordered locus">CPE1594</name>
</gene>
<dbReference type="EMBL" id="BA000016">
    <property type="protein sequence ID" value="BAB81300.1"/>
    <property type="molecule type" value="Genomic_DNA"/>
</dbReference>